<sequence>MIRRLFPEELEIILASINRERHFLYYSYLTFRKKHTVHYGHFSEHGELLGVAAFLKGLPFNAFSVYPVQKSFRPQPVLALMKQELGIPDGAVGSFIVSKDRWAHLSLKMDVTKPPKGIWLMKHQHPGDLPSQDEAVFRLGPSYFEQIESIMTELDTMAFAREELQNPFYGVVHDQELIAVGGYHIYSEDYVELGNIGTEPAWRRQGYGKKVSAALTREGRAVTSDVYLNVLEDNLNAVRLYRSLGYEAICEQYLVEFAL</sequence>
<protein>
    <submittedName>
        <fullName evidence="4">Acetyltransferase</fullName>
    </submittedName>
</protein>
<organism evidence="4 5">
    <name type="scientific">Paenibacillus glucanolyticus</name>
    <dbReference type="NCBI Taxonomy" id="59843"/>
    <lineage>
        <taxon>Bacteria</taxon>
        <taxon>Bacillati</taxon>
        <taxon>Bacillota</taxon>
        <taxon>Bacilli</taxon>
        <taxon>Bacillales</taxon>
        <taxon>Paenibacillaceae</taxon>
        <taxon>Paenibacillus</taxon>
    </lineage>
</organism>
<dbReference type="PROSITE" id="PS51186">
    <property type="entry name" value="GNAT"/>
    <property type="match status" value="1"/>
</dbReference>
<evidence type="ECO:0000313" key="5">
    <source>
        <dbReference type="Proteomes" id="UP000076796"/>
    </source>
</evidence>
<keyword evidence="5" id="KW-1185">Reference proteome</keyword>
<dbReference type="SUPFAM" id="SSF55729">
    <property type="entry name" value="Acyl-CoA N-acyltransferases (Nat)"/>
    <property type="match status" value="1"/>
</dbReference>
<gene>
    <name evidence="4" type="ORF">AWU65_22340</name>
</gene>
<dbReference type="Gene3D" id="3.40.630.30">
    <property type="match status" value="1"/>
</dbReference>
<dbReference type="STRING" id="59843.A3958_21605"/>
<dbReference type="CDD" id="cd04301">
    <property type="entry name" value="NAT_SF"/>
    <property type="match status" value="1"/>
</dbReference>
<dbReference type="InterPro" id="IPR050832">
    <property type="entry name" value="Bact_Acetyltransf"/>
</dbReference>
<name>A0A163LUF2_9BACL</name>
<evidence type="ECO:0000256" key="2">
    <source>
        <dbReference type="ARBA" id="ARBA00023315"/>
    </source>
</evidence>
<evidence type="ECO:0000259" key="3">
    <source>
        <dbReference type="PROSITE" id="PS51186"/>
    </source>
</evidence>
<dbReference type="Pfam" id="PF00583">
    <property type="entry name" value="Acetyltransf_1"/>
    <property type="match status" value="1"/>
</dbReference>
<dbReference type="GO" id="GO:0016747">
    <property type="term" value="F:acyltransferase activity, transferring groups other than amino-acyl groups"/>
    <property type="evidence" value="ECO:0007669"/>
    <property type="project" value="InterPro"/>
</dbReference>
<dbReference type="GeneID" id="97555980"/>
<keyword evidence="1 4" id="KW-0808">Transferase</keyword>
<dbReference type="InterPro" id="IPR016181">
    <property type="entry name" value="Acyl_CoA_acyltransferase"/>
</dbReference>
<dbReference type="OrthoDB" id="2464351at2"/>
<reference evidence="4" key="1">
    <citation type="journal article" date="2016" name="Genome Announc.">
        <title>Draft genomes of two strains of Paenibacillus glucanolyticus with capability to degrade lignocellulose.</title>
        <authorList>
            <person name="Mathews S.L."/>
            <person name="Pawlak J."/>
            <person name="Grunden A.M."/>
        </authorList>
    </citation>
    <scope>NUCLEOTIDE SEQUENCE [LARGE SCALE GENOMIC DNA]</scope>
    <source>
        <strain evidence="4">SLM1</strain>
    </source>
</reference>
<comment type="caution">
    <text evidence="4">The sequence shown here is derived from an EMBL/GenBank/DDBJ whole genome shotgun (WGS) entry which is preliminary data.</text>
</comment>
<dbReference type="Proteomes" id="UP000076796">
    <property type="component" value="Unassembled WGS sequence"/>
</dbReference>
<evidence type="ECO:0000256" key="1">
    <source>
        <dbReference type="ARBA" id="ARBA00022679"/>
    </source>
</evidence>
<evidence type="ECO:0000313" key="4">
    <source>
        <dbReference type="EMBL" id="KZS48477.1"/>
    </source>
</evidence>
<dbReference type="PANTHER" id="PTHR43877">
    <property type="entry name" value="AMINOALKYLPHOSPHONATE N-ACETYLTRANSFERASE-RELATED-RELATED"/>
    <property type="match status" value="1"/>
</dbReference>
<accession>A0A163LUF2</accession>
<dbReference type="RefSeq" id="WP_063479365.1">
    <property type="nucleotide sequence ID" value="NZ_CP147845.1"/>
</dbReference>
<keyword evidence="2" id="KW-0012">Acyltransferase</keyword>
<dbReference type="InterPro" id="IPR000182">
    <property type="entry name" value="GNAT_dom"/>
</dbReference>
<dbReference type="EMBL" id="LWMH01000001">
    <property type="protein sequence ID" value="KZS48477.1"/>
    <property type="molecule type" value="Genomic_DNA"/>
</dbReference>
<proteinExistence type="predicted"/>
<feature type="domain" description="N-acetyltransferase" evidence="3">
    <location>
        <begin position="134"/>
        <end position="259"/>
    </location>
</feature>
<dbReference type="AlphaFoldDB" id="A0A163LUF2"/>